<keyword evidence="2" id="KW-1185">Reference proteome</keyword>
<sequence length="170" mass="18928">MMAPPQRWEPATCRLTCHGQAPGEARWPPEALLEFTLLPQSEGNTAVREASLHRHGADRSTKDTEHELKDLIIIAQKGRLPRLNIPQRVFCRAVSVLSDRCDTDCAMESFPRAYTQACQPGKSLLRFLGSMACWMSRFTCPPTLSTVPSSTPFSLSCSLSSTRFATLLKF</sequence>
<reference evidence="1 2" key="1">
    <citation type="submission" date="2019-03" db="EMBL/GenBank/DDBJ databases">
        <title>First draft genome of Liparis tanakae, snailfish: a comprehensive survey of snailfish specific genes.</title>
        <authorList>
            <person name="Kim W."/>
            <person name="Song I."/>
            <person name="Jeong J.-H."/>
            <person name="Kim D."/>
            <person name="Kim S."/>
            <person name="Ryu S."/>
            <person name="Song J.Y."/>
            <person name="Lee S.K."/>
        </authorList>
    </citation>
    <scope>NUCLEOTIDE SEQUENCE [LARGE SCALE GENOMIC DNA]</scope>
    <source>
        <tissue evidence="1">Muscle</tissue>
    </source>
</reference>
<name>A0A4Z2HVC4_9TELE</name>
<gene>
    <name evidence="1" type="ORF">EYF80_020021</name>
</gene>
<dbReference type="EMBL" id="SRLO01000171">
    <property type="protein sequence ID" value="TNN69789.1"/>
    <property type="molecule type" value="Genomic_DNA"/>
</dbReference>
<evidence type="ECO:0000313" key="2">
    <source>
        <dbReference type="Proteomes" id="UP000314294"/>
    </source>
</evidence>
<proteinExistence type="predicted"/>
<dbReference type="AlphaFoldDB" id="A0A4Z2HVC4"/>
<dbReference type="OrthoDB" id="10628978at2759"/>
<protein>
    <submittedName>
        <fullName evidence="1">Uncharacterized protein</fullName>
    </submittedName>
</protein>
<dbReference type="Proteomes" id="UP000314294">
    <property type="component" value="Unassembled WGS sequence"/>
</dbReference>
<organism evidence="1 2">
    <name type="scientific">Liparis tanakae</name>
    <name type="common">Tanaka's snailfish</name>
    <dbReference type="NCBI Taxonomy" id="230148"/>
    <lineage>
        <taxon>Eukaryota</taxon>
        <taxon>Metazoa</taxon>
        <taxon>Chordata</taxon>
        <taxon>Craniata</taxon>
        <taxon>Vertebrata</taxon>
        <taxon>Euteleostomi</taxon>
        <taxon>Actinopterygii</taxon>
        <taxon>Neopterygii</taxon>
        <taxon>Teleostei</taxon>
        <taxon>Neoteleostei</taxon>
        <taxon>Acanthomorphata</taxon>
        <taxon>Eupercaria</taxon>
        <taxon>Perciformes</taxon>
        <taxon>Cottioidei</taxon>
        <taxon>Cottales</taxon>
        <taxon>Liparidae</taxon>
        <taxon>Liparis</taxon>
    </lineage>
</organism>
<accession>A0A4Z2HVC4</accession>
<comment type="caution">
    <text evidence="1">The sequence shown here is derived from an EMBL/GenBank/DDBJ whole genome shotgun (WGS) entry which is preliminary data.</text>
</comment>
<evidence type="ECO:0000313" key="1">
    <source>
        <dbReference type="EMBL" id="TNN69789.1"/>
    </source>
</evidence>